<dbReference type="RefSeq" id="WP_132744923.1">
    <property type="nucleotide sequence ID" value="NZ_SLXK01000006.1"/>
</dbReference>
<accession>A0A4R2P609</accession>
<proteinExistence type="predicted"/>
<dbReference type="InterPro" id="IPR039315">
    <property type="entry name" value="CheW"/>
</dbReference>
<dbReference type="InterPro" id="IPR002545">
    <property type="entry name" value="CheW-lke_dom"/>
</dbReference>
<dbReference type="GO" id="GO:0005829">
    <property type="term" value="C:cytosol"/>
    <property type="evidence" value="ECO:0007669"/>
    <property type="project" value="TreeGrafter"/>
</dbReference>
<sequence length="154" mass="17254">MNNSEVKVIVFHLNNETYGVPIKQVISIERMQHITRVPHISDVVKGVMNLRGAIIPVIDMQKRFKMGEGKEIGETRIIIVESDDITVGLMVDKANVVAEIQSEAIGETPEIVGGLEAEYIIGIAKWQNDDLLILLNLQRVLTNEELEIVKQIEV</sequence>
<evidence type="ECO:0000313" key="3">
    <source>
        <dbReference type="Proteomes" id="UP000295416"/>
    </source>
</evidence>
<dbReference type="Gene3D" id="2.30.30.40">
    <property type="entry name" value="SH3 Domains"/>
    <property type="match status" value="1"/>
</dbReference>
<dbReference type="Gene3D" id="2.40.50.180">
    <property type="entry name" value="CheA-289, Domain 4"/>
    <property type="match status" value="1"/>
</dbReference>
<evidence type="ECO:0000259" key="1">
    <source>
        <dbReference type="PROSITE" id="PS50851"/>
    </source>
</evidence>
<comment type="caution">
    <text evidence="2">The sequence shown here is derived from an EMBL/GenBank/DDBJ whole genome shotgun (WGS) entry which is preliminary data.</text>
</comment>
<organism evidence="2 3">
    <name type="scientific">Scopulibacillus darangshiensis</name>
    <dbReference type="NCBI Taxonomy" id="442528"/>
    <lineage>
        <taxon>Bacteria</taxon>
        <taxon>Bacillati</taxon>
        <taxon>Bacillota</taxon>
        <taxon>Bacilli</taxon>
        <taxon>Bacillales</taxon>
        <taxon>Sporolactobacillaceae</taxon>
        <taxon>Scopulibacillus</taxon>
    </lineage>
</organism>
<dbReference type="AlphaFoldDB" id="A0A4R2P609"/>
<evidence type="ECO:0000313" key="2">
    <source>
        <dbReference type="EMBL" id="TCP30310.1"/>
    </source>
</evidence>
<dbReference type="OrthoDB" id="9794382at2"/>
<protein>
    <submittedName>
        <fullName evidence="2">Purine-binding chemotaxis protein CheW</fullName>
    </submittedName>
</protein>
<dbReference type="Pfam" id="PF01584">
    <property type="entry name" value="CheW"/>
    <property type="match status" value="1"/>
</dbReference>
<gene>
    <name evidence="2" type="ORF">EV207_106133</name>
</gene>
<dbReference type="PANTHER" id="PTHR22617">
    <property type="entry name" value="CHEMOTAXIS SENSOR HISTIDINE KINASE-RELATED"/>
    <property type="match status" value="1"/>
</dbReference>
<dbReference type="GO" id="GO:0006935">
    <property type="term" value="P:chemotaxis"/>
    <property type="evidence" value="ECO:0007669"/>
    <property type="project" value="InterPro"/>
</dbReference>
<reference evidence="2 3" key="1">
    <citation type="submission" date="2019-03" db="EMBL/GenBank/DDBJ databases">
        <title>Genomic Encyclopedia of Type Strains, Phase IV (KMG-IV): sequencing the most valuable type-strain genomes for metagenomic binning, comparative biology and taxonomic classification.</title>
        <authorList>
            <person name="Goeker M."/>
        </authorList>
    </citation>
    <scope>NUCLEOTIDE SEQUENCE [LARGE SCALE GENOMIC DNA]</scope>
    <source>
        <strain evidence="2 3">DSM 19377</strain>
    </source>
</reference>
<dbReference type="SUPFAM" id="SSF50341">
    <property type="entry name" value="CheW-like"/>
    <property type="match status" value="1"/>
</dbReference>
<dbReference type="GO" id="GO:0007165">
    <property type="term" value="P:signal transduction"/>
    <property type="evidence" value="ECO:0007669"/>
    <property type="project" value="InterPro"/>
</dbReference>
<dbReference type="Proteomes" id="UP000295416">
    <property type="component" value="Unassembled WGS sequence"/>
</dbReference>
<feature type="domain" description="CheW-like" evidence="1">
    <location>
        <begin position="5"/>
        <end position="146"/>
    </location>
</feature>
<keyword evidence="3" id="KW-1185">Reference proteome</keyword>
<dbReference type="PROSITE" id="PS50851">
    <property type="entry name" value="CHEW"/>
    <property type="match status" value="1"/>
</dbReference>
<dbReference type="PANTHER" id="PTHR22617:SF23">
    <property type="entry name" value="CHEMOTAXIS PROTEIN CHEW"/>
    <property type="match status" value="1"/>
</dbReference>
<dbReference type="InterPro" id="IPR036061">
    <property type="entry name" value="CheW-like_dom_sf"/>
</dbReference>
<name>A0A4R2P609_9BACL</name>
<dbReference type="EMBL" id="SLXK01000006">
    <property type="protein sequence ID" value="TCP30310.1"/>
    <property type="molecule type" value="Genomic_DNA"/>
</dbReference>
<dbReference type="SMART" id="SM00260">
    <property type="entry name" value="CheW"/>
    <property type="match status" value="1"/>
</dbReference>